<protein>
    <submittedName>
        <fullName evidence="9">ATP-binding cassette domain-containing protein</fullName>
    </submittedName>
</protein>
<comment type="similarity">
    <text evidence="2">Belongs to the ABC transporter superfamily.</text>
</comment>
<reference evidence="10" key="1">
    <citation type="journal article" date="2019" name="Int. J. Syst. Evol. Microbiol.">
        <title>The Global Catalogue of Microorganisms (GCM) 10K type strain sequencing project: providing services to taxonomists for standard genome sequencing and annotation.</title>
        <authorList>
            <consortium name="The Broad Institute Genomics Platform"/>
            <consortium name="The Broad Institute Genome Sequencing Center for Infectious Disease"/>
            <person name="Wu L."/>
            <person name="Ma J."/>
        </authorList>
    </citation>
    <scope>NUCLEOTIDE SEQUENCE [LARGE SCALE GENOMIC DNA]</scope>
    <source>
        <strain evidence="10">CGMCC 4.7455</strain>
    </source>
</reference>
<keyword evidence="4" id="KW-0547">Nucleotide-binding</keyword>
<dbReference type="Gene3D" id="3.40.50.300">
    <property type="entry name" value="P-loop containing nucleotide triphosphate hydrolases"/>
    <property type="match status" value="1"/>
</dbReference>
<dbReference type="InterPro" id="IPR003593">
    <property type="entry name" value="AAA+_ATPase"/>
</dbReference>
<evidence type="ECO:0000256" key="5">
    <source>
        <dbReference type="ARBA" id="ARBA00022840"/>
    </source>
</evidence>
<name>A0ABW4PTF0_9ACTN</name>
<feature type="region of interest" description="Disordered" evidence="7">
    <location>
        <begin position="301"/>
        <end position="323"/>
    </location>
</feature>
<dbReference type="InterPro" id="IPR027417">
    <property type="entry name" value="P-loop_NTPase"/>
</dbReference>
<dbReference type="PANTHER" id="PTHR42711:SF5">
    <property type="entry name" value="ABC TRANSPORTER ATP-BINDING PROTEIN NATA"/>
    <property type="match status" value="1"/>
</dbReference>
<comment type="subcellular location">
    <subcellularLocation>
        <location evidence="1">Cell membrane</location>
        <topology evidence="1">Peripheral membrane protein</topology>
    </subcellularLocation>
</comment>
<dbReference type="InterPro" id="IPR003439">
    <property type="entry name" value="ABC_transporter-like_ATP-bd"/>
</dbReference>
<evidence type="ECO:0000256" key="7">
    <source>
        <dbReference type="SAM" id="MobiDB-lite"/>
    </source>
</evidence>
<dbReference type="InterPro" id="IPR050763">
    <property type="entry name" value="ABC_transporter_ATP-binding"/>
</dbReference>
<evidence type="ECO:0000259" key="8">
    <source>
        <dbReference type="PROSITE" id="PS50893"/>
    </source>
</evidence>
<dbReference type="Proteomes" id="UP001597365">
    <property type="component" value="Unassembled WGS sequence"/>
</dbReference>
<sequence length="323" mass="34660">MTQATTAISVSGLVKTFGRTRALDGLDLEVETGEVHGFLGPNGAGKSTTIRVLLGLLRADGGTARLLGGDPWRDAVGLHRRLAYVPGDVTLWRNLSGGEVIDLYGRLRGGLDRRRRDELLERFELDPTKKGRTYSKGNRQKVALVAAFASDVELLVLDEPTSGLDPLMEGVFRECVAEERARGRTVLLSSHILSEVEALCDRVSIIRRGVTVESGSLADLRHLTRTSVTAELAAEPDGLSGLPGVHDLSVQGRRVRLQVDTDKLDAVLRRLTESGVRSLTSTPPTLEELFLRHYRDGGDAGAPEGDAALTASGGRDGGEVVAP</sequence>
<accession>A0ABW4PTF0</accession>
<dbReference type="EMBL" id="JBHUFU010000018">
    <property type="protein sequence ID" value="MFD1832701.1"/>
    <property type="molecule type" value="Genomic_DNA"/>
</dbReference>
<evidence type="ECO:0000313" key="10">
    <source>
        <dbReference type="Proteomes" id="UP001597365"/>
    </source>
</evidence>
<feature type="domain" description="ABC transporter" evidence="8">
    <location>
        <begin position="8"/>
        <end position="233"/>
    </location>
</feature>
<dbReference type="PROSITE" id="PS50893">
    <property type="entry name" value="ABC_TRANSPORTER_2"/>
    <property type="match status" value="1"/>
</dbReference>
<gene>
    <name evidence="9" type="ORF">ACFSJS_24090</name>
</gene>
<evidence type="ECO:0000313" key="9">
    <source>
        <dbReference type="EMBL" id="MFD1832701.1"/>
    </source>
</evidence>
<keyword evidence="6" id="KW-0046">Antibiotic resistance</keyword>
<evidence type="ECO:0000256" key="4">
    <source>
        <dbReference type="ARBA" id="ARBA00022741"/>
    </source>
</evidence>
<dbReference type="Pfam" id="PF13732">
    <property type="entry name" value="DrrA1-3_C"/>
    <property type="match status" value="1"/>
</dbReference>
<dbReference type="GO" id="GO:0005524">
    <property type="term" value="F:ATP binding"/>
    <property type="evidence" value="ECO:0007669"/>
    <property type="project" value="UniProtKB-KW"/>
</dbReference>
<dbReference type="Pfam" id="PF00005">
    <property type="entry name" value="ABC_tran"/>
    <property type="match status" value="1"/>
</dbReference>
<dbReference type="SUPFAM" id="SSF52540">
    <property type="entry name" value="P-loop containing nucleoside triphosphate hydrolases"/>
    <property type="match status" value="1"/>
</dbReference>
<evidence type="ECO:0000256" key="6">
    <source>
        <dbReference type="ARBA" id="ARBA00023251"/>
    </source>
</evidence>
<evidence type="ECO:0000256" key="1">
    <source>
        <dbReference type="ARBA" id="ARBA00004202"/>
    </source>
</evidence>
<keyword evidence="5 9" id="KW-0067">ATP-binding</keyword>
<keyword evidence="3" id="KW-0813">Transport</keyword>
<evidence type="ECO:0000256" key="3">
    <source>
        <dbReference type="ARBA" id="ARBA00022448"/>
    </source>
</evidence>
<dbReference type="CDD" id="cd03230">
    <property type="entry name" value="ABC_DR_subfamily_A"/>
    <property type="match status" value="1"/>
</dbReference>
<dbReference type="PROSITE" id="PS00211">
    <property type="entry name" value="ABC_TRANSPORTER_1"/>
    <property type="match status" value="1"/>
</dbReference>
<dbReference type="SMART" id="SM00382">
    <property type="entry name" value="AAA"/>
    <property type="match status" value="1"/>
</dbReference>
<evidence type="ECO:0000256" key="2">
    <source>
        <dbReference type="ARBA" id="ARBA00005417"/>
    </source>
</evidence>
<dbReference type="InterPro" id="IPR025302">
    <property type="entry name" value="DrrA1/2-like_C"/>
</dbReference>
<comment type="caution">
    <text evidence="9">The sequence shown here is derived from an EMBL/GenBank/DDBJ whole genome shotgun (WGS) entry which is preliminary data.</text>
</comment>
<proteinExistence type="inferred from homology"/>
<dbReference type="PANTHER" id="PTHR42711">
    <property type="entry name" value="ABC TRANSPORTER ATP-BINDING PROTEIN"/>
    <property type="match status" value="1"/>
</dbReference>
<organism evidence="9 10">
    <name type="scientific">Streptomyces desertarenae</name>
    <dbReference type="NCBI Taxonomy" id="2666184"/>
    <lineage>
        <taxon>Bacteria</taxon>
        <taxon>Bacillati</taxon>
        <taxon>Actinomycetota</taxon>
        <taxon>Actinomycetes</taxon>
        <taxon>Kitasatosporales</taxon>
        <taxon>Streptomycetaceae</taxon>
        <taxon>Streptomyces</taxon>
    </lineage>
</organism>
<dbReference type="RefSeq" id="WP_380903862.1">
    <property type="nucleotide sequence ID" value="NZ_JBHUFU010000018.1"/>
</dbReference>
<keyword evidence="10" id="KW-1185">Reference proteome</keyword>
<dbReference type="InterPro" id="IPR017871">
    <property type="entry name" value="ABC_transporter-like_CS"/>
</dbReference>